<name>A0A1H7RF92_9HYPH</name>
<dbReference type="SUPFAM" id="SSF55961">
    <property type="entry name" value="Bet v1-like"/>
    <property type="match status" value="1"/>
</dbReference>
<evidence type="ECO:0000313" key="4">
    <source>
        <dbReference type="Proteomes" id="UP000199664"/>
    </source>
</evidence>
<gene>
    <name evidence="3" type="ORF">SAMN04515666_104374</name>
</gene>
<accession>A0A1H7RF92</accession>
<reference evidence="4" key="1">
    <citation type="submission" date="2016-10" db="EMBL/GenBank/DDBJ databases">
        <authorList>
            <person name="Varghese N."/>
            <person name="Submissions S."/>
        </authorList>
    </citation>
    <scope>NUCLEOTIDE SEQUENCE [LARGE SCALE GENOMIC DNA]</scope>
    <source>
        <strain evidence="4">LMG 26383,CCUG 61248,R- 45681</strain>
    </source>
</reference>
<sequence>MTANPVVHASFTIERSYAASPARVFAAFADPAQKRRWFAEGEGWEVEQFDVDFRVGGHERSRFRFQGGPPITNDTVYQVIQPNERIILAYAMAIDGAPLSGSLLTMEFVPEGTGTRFVFTEQGAYLDGKDGPIHREEGSRELLEALARILGEPANPAA</sequence>
<dbReference type="InterPro" id="IPR023393">
    <property type="entry name" value="START-like_dom_sf"/>
</dbReference>
<dbReference type="RefSeq" id="WP_091835474.1">
    <property type="nucleotide sequence ID" value="NZ_FOAN01000004.1"/>
</dbReference>
<proteinExistence type="inferred from homology"/>
<evidence type="ECO:0000313" key="3">
    <source>
        <dbReference type="EMBL" id="SEL58916.1"/>
    </source>
</evidence>
<evidence type="ECO:0000259" key="2">
    <source>
        <dbReference type="Pfam" id="PF08327"/>
    </source>
</evidence>
<dbReference type="Proteomes" id="UP000199664">
    <property type="component" value="Unassembled WGS sequence"/>
</dbReference>
<dbReference type="Pfam" id="PF08327">
    <property type="entry name" value="AHSA1"/>
    <property type="match status" value="1"/>
</dbReference>
<dbReference type="OrthoDB" id="9803476at2"/>
<protein>
    <submittedName>
        <fullName evidence="3">Uncharacterized conserved protein YndB, AHSA1/START domain</fullName>
    </submittedName>
</protein>
<dbReference type="Gene3D" id="3.30.530.20">
    <property type="match status" value="1"/>
</dbReference>
<keyword evidence="4" id="KW-1185">Reference proteome</keyword>
<dbReference type="CDD" id="cd08900">
    <property type="entry name" value="SRPBCC_CalC_Aha1-like_7"/>
    <property type="match status" value="1"/>
</dbReference>
<feature type="domain" description="Activator of Hsp90 ATPase homologue 1/2-like C-terminal" evidence="2">
    <location>
        <begin position="19"/>
        <end position="150"/>
    </location>
</feature>
<organism evidence="3 4">
    <name type="scientific">Bosea lupini</name>
    <dbReference type="NCBI Taxonomy" id="1036779"/>
    <lineage>
        <taxon>Bacteria</taxon>
        <taxon>Pseudomonadati</taxon>
        <taxon>Pseudomonadota</taxon>
        <taxon>Alphaproteobacteria</taxon>
        <taxon>Hyphomicrobiales</taxon>
        <taxon>Boseaceae</taxon>
        <taxon>Bosea</taxon>
    </lineage>
</organism>
<dbReference type="EMBL" id="FOAN01000004">
    <property type="protein sequence ID" value="SEL58916.1"/>
    <property type="molecule type" value="Genomic_DNA"/>
</dbReference>
<comment type="similarity">
    <text evidence="1">Belongs to the AHA1 family.</text>
</comment>
<dbReference type="InterPro" id="IPR013538">
    <property type="entry name" value="ASHA1/2-like_C"/>
</dbReference>
<dbReference type="STRING" id="1036779.SAMN04515666_104374"/>
<evidence type="ECO:0000256" key="1">
    <source>
        <dbReference type="ARBA" id="ARBA00006817"/>
    </source>
</evidence>
<dbReference type="AlphaFoldDB" id="A0A1H7RF92"/>